<evidence type="ECO:0000313" key="4">
    <source>
        <dbReference type="Proteomes" id="UP001300692"/>
    </source>
</evidence>
<protein>
    <submittedName>
        <fullName evidence="3">Outer membrane lipoprotein carrier protein LolA</fullName>
    </submittedName>
</protein>
<dbReference type="CDD" id="cd16325">
    <property type="entry name" value="LolA"/>
    <property type="match status" value="1"/>
</dbReference>
<evidence type="ECO:0000256" key="1">
    <source>
        <dbReference type="ARBA" id="ARBA00022729"/>
    </source>
</evidence>
<feature type="signal peptide" evidence="2">
    <location>
        <begin position="1"/>
        <end position="23"/>
    </location>
</feature>
<dbReference type="Pfam" id="PF03548">
    <property type="entry name" value="LolA"/>
    <property type="match status" value="1"/>
</dbReference>
<dbReference type="RefSeq" id="WP_264138007.1">
    <property type="nucleotide sequence ID" value="NZ_JAOYOD010000001.1"/>
</dbReference>
<keyword evidence="4" id="KW-1185">Reference proteome</keyword>
<dbReference type="Proteomes" id="UP001300692">
    <property type="component" value="Unassembled WGS sequence"/>
</dbReference>
<dbReference type="SUPFAM" id="SSF89392">
    <property type="entry name" value="Prokaryotic lipoproteins and lipoprotein localization factors"/>
    <property type="match status" value="1"/>
</dbReference>
<sequence length="206" mass="23660">MKKRIYSLMLGLAIICLTVEVEAQDRVEKFLSRLEAFNAKTTSIVSDFDQEQEFSFLDETMEASGQFYFMKPGVMKWDQKSPEAYAFVIKSDEAYKMEGGKKKNIPLNSPQIAGFKRFLLTTMDGSILQSGDFDVNIGFANGVVEVDLLPTKKTMKRMFEKVSLKFDEESLLLKELVFFETETDFRRIQFSNHQLNTLTDATVFTE</sequence>
<dbReference type="EMBL" id="JAOYOD010000001">
    <property type="protein sequence ID" value="MCV9387180.1"/>
    <property type="molecule type" value="Genomic_DNA"/>
</dbReference>
<dbReference type="InterPro" id="IPR004564">
    <property type="entry name" value="OM_lipoprot_carrier_LolA-like"/>
</dbReference>
<dbReference type="Gene3D" id="2.50.20.10">
    <property type="entry name" value="Lipoprotein localisation LolA/LolB/LppX"/>
    <property type="match status" value="1"/>
</dbReference>
<gene>
    <name evidence="3" type="ORF">N7U62_10930</name>
</gene>
<feature type="chain" id="PRO_5045131612" evidence="2">
    <location>
        <begin position="24"/>
        <end position="206"/>
    </location>
</feature>
<evidence type="ECO:0000256" key="2">
    <source>
        <dbReference type="SAM" id="SignalP"/>
    </source>
</evidence>
<keyword evidence="3" id="KW-0449">Lipoprotein</keyword>
<reference evidence="3 4" key="1">
    <citation type="submission" date="2022-10" db="EMBL/GenBank/DDBJ databases">
        <title>Comparative genomics and taxonomic characterization of three novel marine species of genus Reichenbachiella exhibiting antioxidant and polysaccharide degradation activities.</title>
        <authorList>
            <person name="Muhammad N."/>
            <person name="Lee Y.-J."/>
            <person name="Ko J."/>
            <person name="Kim S.-G."/>
        </authorList>
    </citation>
    <scope>NUCLEOTIDE SEQUENCE [LARGE SCALE GENOMIC DNA]</scope>
    <source>
        <strain evidence="3 4">ABR2-5</strain>
    </source>
</reference>
<keyword evidence="1 2" id="KW-0732">Signal</keyword>
<comment type="caution">
    <text evidence="3">The sequence shown here is derived from an EMBL/GenBank/DDBJ whole genome shotgun (WGS) entry which is preliminary data.</text>
</comment>
<accession>A0ABT3CUM3</accession>
<organism evidence="3 4">
    <name type="scientific">Reichenbachiella ulvae</name>
    <dbReference type="NCBI Taxonomy" id="2980104"/>
    <lineage>
        <taxon>Bacteria</taxon>
        <taxon>Pseudomonadati</taxon>
        <taxon>Bacteroidota</taxon>
        <taxon>Cytophagia</taxon>
        <taxon>Cytophagales</taxon>
        <taxon>Reichenbachiellaceae</taxon>
        <taxon>Reichenbachiella</taxon>
    </lineage>
</organism>
<proteinExistence type="predicted"/>
<evidence type="ECO:0000313" key="3">
    <source>
        <dbReference type="EMBL" id="MCV9387180.1"/>
    </source>
</evidence>
<name>A0ABT3CUM3_9BACT</name>
<dbReference type="InterPro" id="IPR029046">
    <property type="entry name" value="LolA/LolB/LppX"/>
</dbReference>